<accession>A0A562TBP2</accession>
<feature type="repeat" description="TPR" evidence="3">
    <location>
        <begin position="201"/>
        <end position="234"/>
    </location>
</feature>
<dbReference type="Gene3D" id="1.25.40.10">
    <property type="entry name" value="Tetratricopeptide repeat domain"/>
    <property type="match status" value="3"/>
</dbReference>
<proteinExistence type="predicted"/>
<dbReference type="InterPro" id="IPR050498">
    <property type="entry name" value="Ycf3"/>
</dbReference>
<name>A0A562TBP2_CHIJA</name>
<evidence type="ECO:0000313" key="6">
    <source>
        <dbReference type="Proteomes" id="UP000316778"/>
    </source>
</evidence>
<keyword evidence="4" id="KW-0732">Signal</keyword>
<dbReference type="Proteomes" id="UP000316778">
    <property type="component" value="Unassembled WGS sequence"/>
</dbReference>
<keyword evidence="1" id="KW-0677">Repeat</keyword>
<feature type="signal peptide" evidence="4">
    <location>
        <begin position="1"/>
        <end position="19"/>
    </location>
</feature>
<evidence type="ECO:0000256" key="3">
    <source>
        <dbReference type="PROSITE-ProRule" id="PRU00339"/>
    </source>
</evidence>
<gene>
    <name evidence="5" type="ORF">LX66_0183</name>
</gene>
<dbReference type="RefSeq" id="WP_145710009.1">
    <property type="nucleotide sequence ID" value="NZ_BAAAFY010000001.1"/>
</dbReference>
<comment type="caution">
    <text evidence="5">The sequence shown here is derived from an EMBL/GenBank/DDBJ whole genome shotgun (WGS) entry which is preliminary data.</text>
</comment>
<dbReference type="InterPro" id="IPR019734">
    <property type="entry name" value="TPR_rpt"/>
</dbReference>
<dbReference type="SMART" id="SM00028">
    <property type="entry name" value="TPR"/>
    <property type="match status" value="4"/>
</dbReference>
<sequence length="578" mass="64797">MRQKLMIAALLLMVNSVMAQTIEDGLKDLYYNKYQSAKQTFEKIIASKPQDDKAYYYLGIAQLGMEDQQAAAATFQKGLQAVPNAPLLQVGMGRIDLLNGDSTAARQKFEAASQATEGRDGYVARAIADANTSIKGGDKGYALSVMERLLNNEDRKKRDQYTPTAADYIELGDAYRALGGEHGGRAITTYEKALELEPNRAEAVMKQGMVNYNAKLLQEAVNDWTKATTMDPNYGPAYYELYQFYITPTKNQLSLENAAQYLQKYIDVVGSGASKLENEYNLAAISFYKKDYDAAINKAKSILPEANEAYKGKFTRLIADAYLQKGDSMNARQTMDAYIASVPEDKREINDYKLLSAIYSRLESPDSAQQATLKQQALKYLEEYAEADTTKDPARYEEVAKAYVEAGAYEKAADWYKRLIALKLEMKETPSALDYYNVGQDYFRAAGTKTPMDTTLLNKADSAFAILAEKYPDITTGHYWRGYVNAAKDEMAETGVAVPYFQKYLSMAEGDPQRNKVGLIRAYTYIMVYYYNKDDKANLQTYMNKLLAVDPDNETVKQIKENMANSNKQPAGSSSPRR</sequence>
<dbReference type="PROSITE" id="PS50005">
    <property type="entry name" value="TPR"/>
    <property type="match status" value="2"/>
</dbReference>
<feature type="repeat" description="TPR" evidence="3">
    <location>
        <begin position="52"/>
        <end position="85"/>
    </location>
</feature>
<dbReference type="InterPro" id="IPR011990">
    <property type="entry name" value="TPR-like_helical_dom_sf"/>
</dbReference>
<keyword evidence="2 3" id="KW-0802">TPR repeat</keyword>
<protein>
    <submittedName>
        <fullName evidence="5">Tetratricopeptide repeat protein</fullName>
    </submittedName>
</protein>
<dbReference type="AlphaFoldDB" id="A0A562TBP2"/>
<evidence type="ECO:0000313" key="5">
    <source>
        <dbReference type="EMBL" id="TWI90823.1"/>
    </source>
</evidence>
<dbReference type="SUPFAM" id="SSF48452">
    <property type="entry name" value="TPR-like"/>
    <property type="match status" value="2"/>
</dbReference>
<organism evidence="5 6">
    <name type="scientific">Chitinophaga japonensis</name>
    <name type="common">Flexibacter japonensis</name>
    <dbReference type="NCBI Taxonomy" id="104662"/>
    <lineage>
        <taxon>Bacteria</taxon>
        <taxon>Pseudomonadati</taxon>
        <taxon>Bacteroidota</taxon>
        <taxon>Chitinophagia</taxon>
        <taxon>Chitinophagales</taxon>
        <taxon>Chitinophagaceae</taxon>
        <taxon>Chitinophaga</taxon>
    </lineage>
</organism>
<evidence type="ECO:0000256" key="2">
    <source>
        <dbReference type="ARBA" id="ARBA00022803"/>
    </source>
</evidence>
<evidence type="ECO:0000256" key="4">
    <source>
        <dbReference type="SAM" id="SignalP"/>
    </source>
</evidence>
<dbReference type="EMBL" id="VLLG01000002">
    <property type="protein sequence ID" value="TWI90823.1"/>
    <property type="molecule type" value="Genomic_DNA"/>
</dbReference>
<dbReference type="OrthoDB" id="638548at2"/>
<feature type="chain" id="PRO_5022037532" evidence="4">
    <location>
        <begin position="20"/>
        <end position="578"/>
    </location>
</feature>
<keyword evidence="6" id="KW-1185">Reference proteome</keyword>
<dbReference type="Pfam" id="PF13432">
    <property type="entry name" value="TPR_16"/>
    <property type="match status" value="2"/>
</dbReference>
<reference evidence="5 6" key="1">
    <citation type="journal article" date="2013" name="Stand. Genomic Sci.">
        <title>Genomic Encyclopedia of Type Strains, Phase I: The one thousand microbial genomes (KMG-I) project.</title>
        <authorList>
            <person name="Kyrpides N.C."/>
            <person name="Woyke T."/>
            <person name="Eisen J.A."/>
            <person name="Garrity G."/>
            <person name="Lilburn T.G."/>
            <person name="Beck B.J."/>
            <person name="Whitman W.B."/>
            <person name="Hugenholtz P."/>
            <person name="Klenk H.P."/>
        </authorList>
    </citation>
    <scope>NUCLEOTIDE SEQUENCE [LARGE SCALE GENOMIC DNA]</scope>
    <source>
        <strain evidence="5 6">DSM 13484</strain>
    </source>
</reference>
<evidence type="ECO:0000256" key="1">
    <source>
        <dbReference type="ARBA" id="ARBA00022737"/>
    </source>
</evidence>
<dbReference type="PANTHER" id="PTHR44858:SF1">
    <property type="entry name" value="UDP-N-ACETYLGLUCOSAMINE--PEPTIDE N-ACETYLGLUCOSAMINYLTRANSFERASE SPINDLY-RELATED"/>
    <property type="match status" value="1"/>
</dbReference>
<dbReference type="PANTHER" id="PTHR44858">
    <property type="entry name" value="TETRATRICOPEPTIDE REPEAT PROTEIN 6"/>
    <property type="match status" value="1"/>
</dbReference>